<dbReference type="GeneID" id="28848538"/>
<keyword evidence="4 8" id="KW-0812">Transmembrane</keyword>
<evidence type="ECO:0000313" key="10">
    <source>
        <dbReference type="EMBL" id="OAQ69238.2"/>
    </source>
</evidence>
<comment type="subcellular location">
    <subcellularLocation>
        <location evidence="1">Membrane</location>
        <topology evidence="1">Multi-pass membrane protein</topology>
    </subcellularLocation>
</comment>
<evidence type="ECO:0000256" key="4">
    <source>
        <dbReference type="ARBA" id="ARBA00022692"/>
    </source>
</evidence>
<comment type="caution">
    <text evidence="10">The sequence shown here is derived from an EMBL/GenBank/DDBJ whole genome shotgun (WGS) entry which is preliminary data.</text>
</comment>
<dbReference type="PROSITE" id="PS50850">
    <property type="entry name" value="MFS"/>
    <property type="match status" value="1"/>
</dbReference>
<organism evidence="10 11">
    <name type="scientific">Pochonia chlamydosporia 170</name>
    <dbReference type="NCBI Taxonomy" id="1380566"/>
    <lineage>
        <taxon>Eukaryota</taxon>
        <taxon>Fungi</taxon>
        <taxon>Dikarya</taxon>
        <taxon>Ascomycota</taxon>
        <taxon>Pezizomycotina</taxon>
        <taxon>Sordariomycetes</taxon>
        <taxon>Hypocreomycetidae</taxon>
        <taxon>Hypocreales</taxon>
        <taxon>Clavicipitaceae</taxon>
        <taxon>Pochonia</taxon>
    </lineage>
</organism>
<keyword evidence="3 7" id="KW-0813">Transport</keyword>
<dbReference type="SUPFAM" id="SSF103473">
    <property type="entry name" value="MFS general substrate transporter"/>
    <property type="match status" value="1"/>
</dbReference>
<evidence type="ECO:0000256" key="2">
    <source>
        <dbReference type="ARBA" id="ARBA00010992"/>
    </source>
</evidence>
<feature type="transmembrane region" description="Helical" evidence="8">
    <location>
        <begin position="112"/>
        <end position="132"/>
    </location>
</feature>
<evidence type="ECO:0000313" key="11">
    <source>
        <dbReference type="Proteomes" id="UP000078397"/>
    </source>
</evidence>
<sequence>MATAVETKADAQLEGGIAHVDHGSFTDEKKGNVDKAGAIEAENAEHEMGVLDAVRAYPMATWWAFVMSCTIIMESYCVFLIGNFIALPAFADDFGEINPATDKRVIVTSWQSALQMGGPLGAIIGVCLAGPLTSRIGYRWATISGLMALNAFIFIFYFAKSLPVMFVGQLLEGIPWGIFIANAPAYCSEIVPLKLRAPATQMLQMFWAIGSIIVGGVTYHYNTRLDPSAYRIPIALQWMFPTPLAILIFIAPESPWWLVRNGRFEDASKAVGRLGRRSKLNLDESVSMMRRTIELEKTEKEPNYLELFRGTDLYRTLIVCGVYAAQNLTGNLIANQAVYFFEQAGIKTDTAFALGLITSALQMIFVMLSWILTTYVGRRTIYVWGSLINVCFLVALGIAASVGDPKSTQASLAQASLGLIISVLFTLGPAPASWVIIGETSAIRLRPLTTGIGRGAYYVVNIPCIFLGSYMLNPTGGNLGGKCGYVWGATGFVCFILAYFYLPEMKGRSYREIDILFKRKVPARQWTKTVVDVNDDE</sequence>
<dbReference type="InterPro" id="IPR005828">
    <property type="entry name" value="MFS_sugar_transport-like"/>
</dbReference>
<keyword evidence="6 8" id="KW-0472">Membrane</keyword>
<dbReference type="PROSITE" id="PS00217">
    <property type="entry name" value="SUGAR_TRANSPORT_2"/>
    <property type="match status" value="1"/>
</dbReference>
<dbReference type="InterPro" id="IPR036259">
    <property type="entry name" value="MFS_trans_sf"/>
</dbReference>
<proteinExistence type="inferred from homology"/>
<comment type="similarity">
    <text evidence="2 7">Belongs to the major facilitator superfamily. Sugar transporter (TC 2.A.1.1) family.</text>
</comment>
<evidence type="ECO:0000256" key="5">
    <source>
        <dbReference type="ARBA" id="ARBA00022989"/>
    </source>
</evidence>
<feature type="transmembrane region" description="Helical" evidence="8">
    <location>
        <begin position="484"/>
        <end position="502"/>
    </location>
</feature>
<dbReference type="NCBIfam" id="TIGR00879">
    <property type="entry name" value="SP"/>
    <property type="match status" value="1"/>
</dbReference>
<evidence type="ECO:0000259" key="9">
    <source>
        <dbReference type="PROSITE" id="PS50850"/>
    </source>
</evidence>
<evidence type="ECO:0000256" key="1">
    <source>
        <dbReference type="ARBA" id="ARBA00004141"/>
    </source>
</evidence>
<evidence type="ECO:0000256" key="8">
    <source>
        <dbReference type="SAM" id="Phobius"/>
    </source>
</evidence>
<dbReference type="InterPro" id="IPR005829">
    <property type="entry name" value="Sugar_transporter_CS"/>
</dbReference>
<feature type="transmembrane region" description="Helical" evidence="8">
    <location>
        <begin position="138"/>
        <end position="159"/>
    </location>
</feature>
<accession>A0A179FVH5</accession>
<feature type="transmembrane region" description="Helical" evidence="8">
    <location>
        <begin position="166"/>
        <end position="185"/>
    </location>
</feature>
<keyword evidence="11" id="KW-1185">Reference proteome</keyword>
<feature type="transmembrane region" description="Helical" evidence="8">
    <location>
        <begin position="205"/>
        <end position="222"/>
    </location>
</feature>
<dbReference type="PANTHER" id="PTHR48022:SF57">
    <property type="entry name" value="MALTOSE TRANSPORTER, PUTATIVE (AFU_ORTHOLOGUE AFUA_4G00150)-RELATED"/>
    <property type="match status" value="1"/>
</dbReference>
<dbReference type="GO" id="GO:0016020">
    <property type="term" value="C:membrane"/>
    <property type="evidence" value="ECO:0007669"/>
    <property type="project" value="UniProtKB-SubCell"/>
</dbReference>
<dbReference type="OrthoDB" id="6612291at2759"/>
<dbReference type="InterPro" id="IPR050360">
    <property type="entry name" value="MFS_Sugar_Transporters"/>
</dbReference>
<feature type="transmembrane region" description="Helical" evidence="8">
    <location>
        <begin position="415"/>
        <end position="436"/>
    </location>
</feature>
<keyword evidence="5 8" id="KW-1133">Transmembrane helix</keyword>
<dbReference type="Gene3D" id="1.20.1250.20">
    <property type="entry name" value="MFS general substrate transporter like domains"/>
    <property type="match status" value="1"/>
</dbReference>
<protein>
    <submittedName>
        <fullName evidence="10">Maltose permease</fullName>
    </submittedName>
</protein>
<dbReference type="InterPro" id="IPR020846">
    <property type="entry name" value="MFS_dom"/>
</dbReference>
<feature type="transmembrane region" description="Helical" evidence="8">
    <location>
        <begin position="351"/>
        <end position="372"/>
    </location>
</feature>
<dbReference type="Pfam" id="PF00083">
    <property type="entry name" value="Sugar_tr"/>
    <property type="match status" value="1"/>
</dbReference>
<evidence type="ECO:0000256" key="3">
    <source>
        <dbReference type="ARBA" id="ARBA00022448"/>
    </source>
</evidence>
<evidence type="ECO:0000256" key="7">
    <source>
        <dbReference type="RuleBase" id="RU003346"/>
    </source>
</evidence>
<dbReference type="AlphaFoldDB" id="A0A179FVH5"/>
<dbReference type="RefSeq" id="XP_022284533.1">
    <property type="nucleotide sequence ID" value="XM_022428448.1"/>
</dbReference>
<dbReference type="KEGG" id="pchm:VFPPC_05333"/>
<reference evidence="10 11" key="1">
    <citation type="journal article" date="2016" name="PLoS Pathog.">
        <title>Biosynthesis of antibiotic leucinostatins in bio-control fungus Purpureocillium lilacinum and their inhibition on phytophthora revealed by genome mining.</title>
        <authorList>
            <person name="Wang G."/>
            <person name="Liu Z."/>
            <person name="Lin R."/>
            <person name="Li E."/>
            <person name="Mao Z."/>
            <person name="Ling J."/>
            <person name="Yang Y."/>
            <person name="Yin W.B."/>
            <person name="Xie B."/>
        </authorList>
    </citation>
    <scope>NUCLEOTIDE SEQUENCE [LARGE SCALE GENOMIC DNA]</scope>
    <source>
        <strain evidence="10">170</strain>
    </source>
</reference>
<dbReference type="GO" id="GO:0005351">
    <property type="term" value="F:carbohydrate:proton symporter activity"/>
    <property type="evidence" value="ECO:0007669"/>
    <property type="project" value="TreeGrafter"/>
</dbReference>
<dbReference type="InterPro" id="IPR003663">
    <property type="entry name" value="Sugar/inositol_transpt"/>
</dbReference>
<feature type="domain" description="Major facilitator superfamily (MFS) profile" evidence="9">
    <location>
        <begin position="63"/>
        <end position="506"/>
    </location>
</feature>
<feature type="transmembrane region" description="Helical" evidence="8">
    <location>
        <begin position="381"/>
        <end position="403"/>
    </location>
</feature>
<dbReference type="FunFam" id="1.20.1250.20:FF:000078">
    <property type="entry name" value="MFS maltose transporter, putative"/>
    <property type="match status" value="1"/>
</dbReference>
<gene>
    <name evidence="10" type="ORF">VFPPC_05333</name>
</gene>
<evidence type="ECO:0000256" key="6">
    <source>
        <dbReference type="ARBA" id="ARBA00023136"/>
    </source>
</evidence>
<feature type="transmembrane region" description="Helical" evidence="8">
    <location>
        <begin position="62"/>
        <end position="91"/>
    </location>
</feature>
<dbReference type="PANTHER" id="PTHR48022">
    <property type="entry name" value="PLASTIDIC GLUCOSE TRANSPORTER 4"/>
    <property type="match status" value="1"/>
</dbReference>
<dbReference type="EMBL" id="LSBJ02000003">
    <property type="protein sequence ID" value="OAQ69238.2"/>
    <property type="molecule type" value="Genomic_DNA"/>
</dbReference>
<name>A0A179FVH5_METCM</name>
<feature type="transmembrane region" description="Helical" evidence="8">
    <location>
        <begin position="234"/>
        <end position="251"/>
    </location>
</feature>
<dbReference type="Proteomes" id="UP000078397">
    <property type="component" value="Unassembled WGS sequence"/>
</dbReference>
<feature type="transmembrane region" description="Helical" evidence="8">
    <location>
        <begin position="456"/>
        <end position="472"/>
    </location>
</feature>